<dbReference type="Proteomes" id="UP000055024">
    <property type="component" value="Unassembled WGS sequence"/>
</dbReference>
<comment type="caution">
    <text evidence="1">The sequence shown here is derived from an EMBL/GenBank/DDBJ whole genome shotgun (WGS) entry which is preliminary data.</text>
</comment>
<evidence type="ECO:0000313" key="2">
    <source>
        <dbReference type="Proteomes" id="UP000055024"/>
    </source>
</evidence>
<gene>
    <name evidence="1" type="ORF">T11_17801</name>
</gene>
<keyword evidence="2" id="KW-1185">Reference proteome</keyword>
<name>A0A0V1F3E9_9BILA</name>
<protein>
    <submittedName>
        <fullName evidence="1">Uncharacterized protein</fullName>
    </submittedName>
</protein>
<proteinExistence type="predicted"/>
<evidence type="ECO:0000313" key="1">
    <source>
        <dbReference type="EMBL" id="KRY80714.1"/>
    </source>
</evidence>
<dbReference type="EMBL" id="JYDP01006623">
    <property type="protein sequence ID" value="KRY80714.1"/>
    <property type="molecule type" value="Genomic_DNA"/>
</dbReference>
<reference evidence="1 2" key="1">
    <citation type="submission" date="2015-01" db="EMBL/GenBank/DDBJ databases">
        <title>Evolution of Trichinella species and genotypes.</title>
        <authorList>
            <person name="Korhonen P.K."/>
            <person name="Edoardo P."/>
            <person name="Giuseppe L.R."/>
            <person name="Gasser R.B."/>
        </authorList>
    </citation>
    <scope>NUCLEOTIDE SEQUENCE [LARGE SCALE GENOMIC DNA]</scope>
    <source>
        <strain evidence="1">ISS1029</strain>
    </source>
</reference>
<accession>A0A0V1F3E9</accession>
<sequence length="33" mass="3607">MSNTSSTNSGSDARNHFFTRICANISDITVVFL</sequence>
<organism evidence="1 2">
    <name type="scientific">Trichinella zimbabwensis</name>
    <dbReference type="NCBI Taxonomy" id="268475"/>
    <lineage>
        <taxon>Eukaryota</taxon>
        <taxon>Metazoa</taxon>
        <taxon>Ecdysozoa</taxon>
        <taxon>Nematoda</taxon>
        <taxon>Enoplea</taxon>
        <taxon>Dorylaimia</taxon>
        <taxon>Trichinellida</taxon>
        <taxon>Trichinellidae</taxon>
        <taxon>Trichinella</taxon>
    </lineage>
</organism>
<dbReference type="AlphaFoldDB" id="A0A0V1F3E9"/>